<organism evidence="1 2">
    <name type="scientific">Xylaria bambusicola</name>
    <dbReference type="NCBI Taxonomy" id="326684"/>
    <lineage>
        <taxon>Eukaryota</taxon>
        <taxon>Fungi</taxon>
        <taxon>Dikarya</taxon>
        <taxon>Ascomycota</taxon>
        <taxon>Pezizomycotina</taxon>
        <taxon>Sordariomycetes</taxon>
        <taxon>Xylariomycetidae</taxon>
        <taxon>Xylariales</taxon>
        <taxon>Xylariaceae</taxon>
        <taxon>Xylaria</taxon>
    </lineage>
</organism>
<proteinExistence type="predicted"/>
<reference evidence="1 2" key="1">
    <citation type="submission" date="2023-10" db="EMBL/GenBank/DDBJ databases">
        <title>Draft genome sequence of Xylaria bambusicola isolate GMP-LS, the root and basal stem rot pathogen of sugarcane in Indonesia.</title>
        <authorList>
            <person name="Selvaraj P."/>
            <person name="Muralishankar V."/>
            <person name="Muruganantham S."/>
            <person name="Sp S."/>
            <person name="Haryani S."/>
            <person name="Lau K.J.X."/>
            <person name="Naqvi N.I."/>
        </authorList>
    </citation>
    <scope>NUCLEOTIDE SEQUENCE [LARGE SCALE GENOMIC DNA]</scope>
    <source>
        <strain evidence="1">GMP-LS</strain>
    </source>
</reference>
<dbReference type="Proteomes" id="UP001305414">
    <property type="component" value="Unassembled WGS sequence"/>
</dbReference>
<protein>
    <submittedName>
        <fullName evidence="1">Uncharacterized protein</fullName>
    </submittedName>
</protein>
<comment type="caution">
    <text evidence="1">The sequence shown here is derived from an EMBL/GenBank/DDBJ whole genome shotgun (WGS) entry which is preliminary data.</text>
</comment>
<sequence length="81" mass="8947">MSLKKLLLSASFENEFPITMETAVRPCNASLINTTRDPMVAEKVPPGIFLKVDIAPEYLWINSVDNLLGEVAPFHLCEDAA</sequence>
<gene>
    <name evidence="1" type="ORF">RRF57_000209</name>
</gene>
<evidence type="ECO:0000313" key="2">
    <source>
        <dbReference type="Proteomes" id="UP001305414"/>
    </source>
</evidence>
<name>A0AAN7U9S9_9PEZI</name>
<accession>A0AAN7U9S9</accession>
<evidence type="ECO:0000313" key="1">
    <source>
        <dbReference type="EMBL" id="KAK5624493.1"/>
    </source>
</evidence>
<dbReference type="EMBL" id="JAWHQM010000001">
    <property type="protein sequence ID" value="KAK5624493.1"/>
    <property type="molecule type" value="Genomic_DNA"/>
</dbReference>
<dbReference type="AlphaFoldDB" id="A0AAN7U9S9"/>
<keyword evidence="2" id="KW-1185">Reference proteome</keyword>